<comment type="caution">
    <text evidence="9">The sequence shown here is derived from an EMBL/GenBank/DDBJ whole genome shotgun (WGS) entry which is preliminary data.</text>
</comment>
<evidence type="ECO:0000313" key="10">
    <source>
        <dbReference type="Proteomes" id="UP001157440"/>
    </source>
</evidence>
<accession>A0AA37TME5</accession>
<reference evidence="10" key="1">
    <citation type="journal article" date="2019" name="Int. J. Syst. Evol. Microbiol.">
        <title>The Global Catalogue of Microorganisms (GCM) 10K type strain sequencing project: providing services to taxonomists for standard genome sequencing and annotation.</title>
        <authorList>
            <consortium name="The Broad Institute Genomics Platform"/>
            <consortium name="The Broad Institute Genome Sequencing Center for Infectious Disease"/>
            <person name="Wu L."/>
            <person name="Ma J."/>
        </authorList>
    </citation>
    <scope>NUCLEOTIDE SEQUENCE [LARGE SCALE GENOMIC DNA]</scope>
    <source>
        <strain evidence="10">NBRC 103632</strain>
    </source>
</reference>
<dbReference type="CDD" id="cd06170">
    <property type="entry name" value="LuxR_C_like"/>
    <property type="match status" value="1"/>
</dbReference>
<dbReference type="Proteomes" id="UP001157440">
    <property type="component" value="Unassembled WGS sequence"/>
</dbReference>
<dbReference type="Gene3D" id="1.10.10.10">
    <property type="entry name" value="Winged helix-like DNA-binding domain superfamily/Winged helix DNA-binding domain"/>
    <property type="match status" value="1"/>
</dbReference>
<dbReference type="SMART" id="SM00448">
    <property type="entry name" value="REC"/>
    <property type="match status" value="1"/>
</dbReference>
<feature type="domain" description="HTH luxR-type" evidence="7">
    <location>
        <begin position="154"/>
        <end position="219"/>
    </location>
</feature>
<dbReference type="GO" id="GO:0006355">
    <property type="term" value="P:regulation of DNA-templated transcription"/>
    <property type="evidence" value="ECO:0007669"/>
    <property type="project" value="InterPro"/>
</dbReference>
<keyword evidence="2" id="KW-0902">Two-component regulatory system</keyword>
<dbReference type="Pfam" id="PF00196">
    <property type="entry name" value="GerE"/>
    <property type="match status" value="1"/>
</dbReference>
<proteinExistence type="predicted"/>
<dbReference type="PROSITE" id="PS50110">
    <property type="entry name" value="RESPONSE_REGULATORY"/>
    <property type="match status" value="1"/>
</dbReference>
<dbReference type="SUPFAM" id="SSF52172">
    <property type="entry name" value="CheY-like"/>
    <property type="match status" value="1"/>
</dbReference>
<dbReference type="InterPro" id="IPR001789">
    <property type="entry name" value="Sig_transdc_resp-reg_receiver"/>
</dbReference>
<dbReference type="CDD" id="cd17537">
    <property type="entry name" value="REC_FixJ"/>
    <property type="match status" value="1"/>
</dbReference>
<keyword evidence="3" id="KW-0805">Transcription regulation</keyword>
<evidence type="ECO:0000256" key="6">
    <source>
        <dbReference type="PROSITE-ProRule" id="PRU00169"/>
    </source>
</evidence>
<dbReference type="InterPro" id="IPR011006">
    <property type="entry name" value="CheY-like_superfamily"/>
</dbReference>
<dbReference type="InterPro" id="IPR036388">
    <property type="entry name" value="WH-like_DNA-bd_sf"/>
</dbReference>
<dbReference type="PRINTS" id="PR00038">
    <property type="entry name" value="HTHLUXR"/>
</dbReference>
<dbReference type="AlphaFoldDB" id="A0AA37TME5"/>
<dbReference type="PROSITE" id="PS00622">
    <property type="entry name" value="HTH_LUXR_1"/>
    <property type="match status" value="1"/>
</dbReference>
<evidence type="ECO:0000256" key="3">
    <source>
        <dbReference type="ARBA" id="ARBA00023015"/>
    </source>
</evidence>
<dbReference type="SUPFAM" id="SSF46894">
    <property type="entry name" value="C-terminal effector domain of the bipartite response regulators"/>
    <property type="match status" value="1"/>
</dbReference>
<dbReference type="EMBL" id="BSPL01000020">
    <property type="protein sequence ID" value="GLS72241.1"/>
    <property type="molecule type" value="Genomic_DNA"/>
</dbReference>
<keyword evidence="5" id="KW-0804">Transcription</keyword>
<sequence length="229" mass="24199">MMTMAGNTRGAAVRTAADAKAPPLVVIVEDDEGVRDGLQDLLRSVGLDTIAFDSTRGLLAAALPNRPGCLVLDVRLPGSSGLELQSKLVAMGNRMPIIFMTGHGDIPMSVQAMKAGALDFLTKPFRDQDMLDAIAVAIERDRARRAASAGVAEIEALAAALTAREAEVMHHVVKGLLNKQIAHALGISEITVKIHRGNVMRKMAAGSVADLVRKTEMLKTGAESCRPTG</sequence>
<dbReference type="Pfam" id="PF00072">
    <property type="entry name" value="Response_reg"/>
    <property type="match status" value="1"/>
</dbReference>
<keyword evidence="4 9" id="KW-0238">DNA-binding</keyword>
<feature type="domain" description="Response regulatory" evidence="8">
    <location>
        <begin position="24"/>
        <end position="138"/>
    </location>
</feature>
<evidence type="ECO:0000313" key="9">
    <source>
        <dbReference type="EMBL" id="GLS72241.1"/>
    </source>
</evidence>
<dbReference type="InterPro" id="IPR016032">
    <property type="entry name" value="Sig_transdc_resp-reg_C-effctor"/>
</dbReference>
<evidence type="ECO:0000256" key="5">
    <source>
        <dbReference type="ARBA" id="ARBA00023163"/>
    </source>
</evidence>
<name>A0AA37TME5_9HYPH</name>
<dbReference type="SMART" id="SM00421">
    <property type="entry name" value="HTH_LUXR"/>
    <property type="match status" value="1"/>
</dbReference>
<dbReference type="GO" id="GO:0003677">
    <property type="term" value="F:DNA binding"/>
    <property type="evidence" value="ECO:0007669"/>
    <property type="project" value="UniProtKB-KW"/>
</dbReference>
<dbReference type="Gene3D" id="3.40.50.2300">
    <property type="match status" value="1"/>
</dbReference>
<dbReference type="GO" id="GO:0000160">
    <property type="term" value="P:phosphorelay signal transduction system"/>
    <property type="evidence" value="ECO:0007669"/>
    <property type="project" value="UniProtKB-KW"/>
</dbReference>
<evidence type="ECO:0000256" key="2">
    <source>
        <dbReference type="ARBA" id="ARBA00023012"/>
    </source>
</evidence>
<evidence type="ECO:0000259" key="8">
    <source>
        <dbReference type="PROSITE" id="PS50110"/>
    </source>
</evidence>
<dbReference type="FunFam" id="3.40.50.2300:FF:000018">
    <property type="entry name" value="DNA-binding transcriptional regulator NtrC"/>
    <property type="match status" value="1"/>
</dbReference>
<evidence type="ECO:0000256" key="4">
    <source>
        <dbReference type="ARBA" id="ARBA00023125"/>
    </source>
</evidence>
<feature type="modified residue" description="4-aspartylphosphate" evidence="6">
    <location>
        <position position="73"/>
    </location>
</feature>
<organism evidence="9 10">
    <name type="scientific">Methylobacterium tardum</name>
    <dbReference type="NCBI Taxonomy" id="374432"/>
    <lineage>
        <taxon>Bacteria</taxon>
        <taxon>Pseudomonadati</taxon>
        <taxon>Pseudomonadota</taxon>
        <taxon>Alphaproteobacteria</taxon>
        <taxon>Hyphomicrobiales</taxon>
        <taxon>Methylobacteriaceae</taxon>
        <taxon>Methylobacterium</taxon>
    </lineage>
</organism>
<keyword evidence="1 6" id="KW-0597">Phosphoprotein</keyword>
<dbReference type="PROSITE" id="PS50043">
    <property type="entry name" value="HTH_LUXR_2"/>
    <property type="match status" value="1"/>
</dbReference>
<protein>
    <submittedName>
        <fullName evidence="9">DNA-binding response regulator</fullName>
    </submittedName>
</protein>
<gene>
    <name evidence="9" type="ORF">GCM10007890_42540</name>
</gene>
<dbReference type="PANTHER" id="PTHR44688">
    <property type="entry name" value="DNA-BINDING TRANSCRIPTIONAL ACTIVATOR DEVR_DOSR"/>
    <property type="match status" value="1"/>
</dbReference>
<evidence type="ECO:0000259" key="7">
    <source>
        <dbReference type="PROSITE" id="PS50043"/>
    </source>
</evidence>
<keyword evidence="10" id="KW-1185">Reference proteome</keyword>
<evidence type="ECO:0000256" key="1">
    <source>
        <dbReference type="ARBA" id="ARBA00022553"/>
    </source>
</evidence>
<dbReference type="PANTHER" id="PTHR44688:SF16">
    <property type="entry name" value="DNA-BINDING TRANSCRIPTIONAL ACTIVATOR DEVR_DOSR"/>
    <property type="match status" value="1"/>
</dbReference>
<dbReference type="InterPro" id="IPR000792">
    <property type="entry name" value="Tscrpt_reg_LuxR_C"/>
</dbReference>